<sequence length="81" mass="9166">MQDYLFVRALIDAAAYLVAKAPDLPRKRQWVNFLEVVTGAEDEYFRGTFDRSAAVSRFQALPALDRIARDSGLWGLCERSA</sequence>
<protein>
    <submittedName>
        <fullName evidence="1">Uncharacterized protein</fullName>
    </submittedName>
</protein>
<dbReference type="RefSeq" id="WP_318750515.1">
    <property type="nucleotide sequence ID" value="NZ_CP132508.1"/>
</dbReference>
<evidence type="ECO:0000313" key="2">
    <source>
        <dbReference type="Proteomes" id="UP001304683"/>
    </source>
</evidence>
<name>A0ABZ0QPW3_9FIRM</name>
<gene>
    <name evidence="1" type="ORF">Q5761_10155</name>
</gene>
<keyword evidence="2" id="KW-1185">Reference proteome</keyword>
<organism evidence="1 2">
    <name type="scientific">Thermaerobacter composti</name>
    <dbReference type="NCBI Taxonomy" id="554949"/>
    <lineage>
        <taxon>Bacteria</taxon>
        <taxon>Bacillati</taxon>
        <taxon>Bacillota</taxon>
        <taxon>Clostridia</taxon>
        <taxon>Eubacteriales</taxon>
        <taxon>Clostridiales Family XVII. Incertae Sedis</taxon>
        <taxon>Thermaerobacter</taxon>
    </lineage>
</organism>
<accession>A0ABZ0QPW3</accession>
<dbReference type="InterPro" id="IPR016084">
    <property type="entry name" value="Haem_Oase-like_multi-hlx"/>
</dbReference>
<proteinExistence type="predicted"/>
<dbReference type="Gene3D" id="1.20.910.10">
    <property type="entry name" value="Heme oxygenase-like"/>
    <property type="match status" value="1"/>
</dbReference>
<dbReference type="SUPFAM" id="SSF48613">
    <property type="entry name" value="Heme oxygenase-like"/>
    <property type="match status" value="1"/>
</dbReference>
<dbReference type="EMBL" id="CP132508">
    <property type="protein sequence ID" value="WPD18714.1"/>
    <property type="molecule type" value="Genomic_DNA"/>
</dbReference>
<evidence type="ECO:0000313" key="1">
    <source>
        <dbReference type="EMBL" id="WPD18714.1"/>
    </source>
</evidence>
<dbReference type="Proteomes" id="UP001304683">
    <property type="component" value="Chromosome"/>
</dbReference>
<reference evidence="1 2" key="1">
    <citation type="submission" date="2023-08" db="EMBL/GenBank/DDBJ databases">
        <title>Genome sequence of Thermaerobacter compostii strain Ins1, a spore-forming filamentous bacterium isolated from a deep geothermal reservoir.</title>
        <authorList>
            <person name="Bregnard D."/>
            <person name="Gonzalez D."/>
            <person name="Junier P."/>
        </authorList>
    </citation>
    <scope>NUCLEOTIDE SEQUENCE [LARGE SCALE GENOMIC DNA]</scope>
    <source>
        <strain evidence="1 2">Ins1</strain>
    </source>
</reference>